<dbReference type="Proteomes" id="UP000199399">
    <property type="component" value="Unassembled WGS sequence"/>
</dbReference>
<sequence length="125" mass="13855">MSDPRKALAAVDALGYLLRREIAAVEGGSFDQLVTFASEKARITAELEHQLSENPEAVSKDKLRDLKDLIARDHHHLQLARQATAEMIKEVSGIREKHSIAGIYGRSGAKRDNRATLMTTVDKSF</sequence>
<evidence type="ECO:0000313" key="2">
    <source>
        <dbReference type="Proteomes" id="UP000199399"/>
    </source>
</evidence>
<dbReference type="RefSeq" id="WP_093743193.1">
    <property type="nucleotide sequence ID" value="NZ_FNBP01000008.1"/>
</dbReference>
<evidence type="ECO:0008006" key="3">
    <source>
        <dbReference type="Google" id="ProtNLM"/>
    </source>
</evidence>
<accession>A0A1G7UHC9</accession>
<name>A0A1G7UHC9_9RHOB</name>
<reference evidence="2" key="1">
    <citation type="submission" date="2016-10" db="EMBL/GenBank/DDBJ databases">
        <authorList>
            <person name="Varghese N."/>
            <person name="Submissions S."/>
        </authorList>
    </citation>
    <scope>NUCLEOTIDE SEQUENCE [LARGE SCALE GENOMIC DNA]</scope>
    <source>
        <strain evidence="2">DSM 16477</strain>
    </source>
</reference>
<dbReference type="EMBL" id="FNBP01000008">
    <property type="protein sequence ID" value="SDG46965.1"/>
    <property type="molecule type" value="Genomic_DNA"/>
</dbReference>
<evidence type="ECO:0000313" key="1">
    <source>
        <dbReference type="EMBL" id="SDG46965.1"/>
    </source>
</evidence>
<dbReference type="AlphaFoldDB" id="A0A1G7UHC9"/>
<keyword evidence="2" id="KW-1185">Reference proteome</keyword>
<organism evidence="1 2">
    <name type="scientific">Sulfitobacter delicatus</name>
    <dbReference type="NCBI Taxonomy" id="218672"/>
    <lineage>
        <taxon>Bacteria</taxon>
        <taxon>Pseudomonadati</taxon>
        <taxon>Pseudomonadota</taxon>
        <taxon>Alphaproteobacteria</taxon>
        <taxon>Rhodobacterales</taxon>
        <taxon>Roseobacteraceae</taxon>
        <taxon>Sulfitobacter</taxon>
    </lineage>
</organism>
<dbReference type="OrthoDB" id="7724694at2"/>
<protein>
    <recommendedName>
        <fullName evidence="3">FlgN protein</fullName>
    </recommendedName>
</protein>
<gene>
    <name evidence="1" type="ORF">SAMN04489759_10815</name>
</gene>
<dbReference type="STRING" id="218672.SAMN04489759_10815"/>
<proteinExistence type="predicted"/>